<organism evidence="1 2">
    <name type="scientific">Candidatus Obscuribacter phosphatis</name>
    <dbReference type="NCBI Taxonomy" id="1906157"/>
    <lineage>
        <taxon>Bacteria</taxon>
        <taxon>Bacillati</taxon>
        <taxon>Candidatus Melainabacteria</taxon>
        <taxon>Candidatus Obscuribacterales</taxon>
        <taxon>Candidatus Obscuribacteraceae</taxon>
        <taxon>Candidatus Obscuribacter</taxon>
    </lineage>
</organism>
<dbReference type="PROSITE" id="PS51197">
    <property type="entry name" value="HTH_RRF2_2"/>
    <property type="match status" value="1"/>
</dbReference>
<reference evidence="1" key="1">
    <citation type="submission" date="2021-02" db="EMBL/GenBank/DDBJ databases">
        <title>Genome-Resolved Metagenomics of a Microbial Community Performing Photosynthetic Biological Nutrient Removal.</title>
        <authorList>
            <person name="Mcdaniel E.A."/>
        </authorList>
    </citation>
    <scope>NUCLEOTIDE SEQUENCE</scope>
    <source>
        <strain evidence="1">UWPOB_OBS1</strain>
    </source>
</reference>
<dbReference type="AlphaFoldDB" id="A0A8J7PJ31"/>
<protein>
    <submittedName>
        <fullName evidence="1">Rrf2 family transcriptional regulator</fullName>
    </submittedName>
</protein>
<dbReference type="GO" id="GO:0003700">
    <property type="term" value="F:DNA-binding transcription factor activity"/>
    <property type="evidence" value="ECO:0007669"/>
    <property type="project" value="TreeGrafter"/>
</dbReference>
<dbReference type="GO" id="GO:0005829">
    <property type="term" value="C:cytosol"/>
    <property type="evidence" value="ECO:0007669"/>
    <property type="project" value="TreeGrafter"/>
</dbReference>
<accession>A0A8J7PJ31</accession>
<evidence type="ECO:0000313" key="1">
    <source>
        <dbReference type="EMBL" id="MBN8662292.1"/>
    </source>
</evidence>
<comment type="caution">
    <text evidence="1">The sequence shown here is derived from an EMBL/GenBank/DDBJ whole genome shotgun (WGS) entry which is preliminary data.</text>
</comment>
<gene>
    <name evidence="1" type="ORF">J0M35_18120</name>
</gene>
<name>A0A8J7PJ31_9BACT</name>
<dbReference type="Gene3D" id="1.10.10.10">
    <property type="entry name" value="Winged helix-like DNA-binding domain superfamily/Winged helix DNA-binding domain"/>
    <property type="match status" value="1"/>
</dbReference>
<dbReference type="PANTHER" id="PTHR33221">
    <property type="entry name" value="WINGED HELIX-TURN-HELIX TRANSCRIPTIONAL REGULATOR, RRF2 FAMILY"/>
    <property type="match status" value="1"/>
</dbReference>
<evidence type="ECO:0000313" key="2">
    <source>
        <dbReference type="Proteomes" id="UP000664277"/>
    </source>
</evidence>
<dbReference type="Proteomes" id="UP000664277">
    <property type="component" value="Unassembled WGS sequence"/>
</dbReference>
<dbReference type="InterPro" id="IPR000944">
    <property type="entry name" value="Tscrpt_reg_Rrf2"/>
</dbReference>
<dbReference type="EMBL" id="JAFLCK010000035">
    <property type="protein sequence ID" value="MBN8662292.1"/>
    <property type="molecule type" value="Genomic_DNA"/>
</dbReference>
<dbReference type="PANTHER" id="PTHR33221:SF13">
    <property type="entry name" value="TRANSCRIPTIONAL REGULATOR-RELATED"/>
    <property type="match status" value="1"/>
</dbReference>
<dbReference type="InterPro" id="IPR036388">
    <property type="entry name" value="WH-like_DNA-bd_sf"/>
</dbReference>
<dbReference type="Pfam" id="PF02082">
    <property type="entry name" value="Rrf2"/>
    <property type="match status" value="1"/>
</dbReference>
<proteinExistence type="predicted"/>
<sequence>MISQTAEYALRAMVYLAMKTAGSAATGTEIAEVTMVPPGYLSKIMNQLAKGKLVRSQRGVGGGFVLSRDPAAISILDVVNAVDPIEKLTSCPLGIKSHGINLCPLHKRLSEATGHLEAAFAASTLSELVEESKSPLCKSVPLDIK</sequence>
<dbReference type="NCBIfam" id="TIGR00738">
    <property type="entry name" value="rrf2_super"/>
    <property type="match status" value="1"/>
</dbReference>
<dbReference type="SUPFAM" id="SSF46785">
    <property type="entry name" value="Winged helix' DNA-binding domain"/>
    <property type="match status" value="1"/>
</dbReference>
<dbReference type="InterPro" id="IPR036390">
    <property type="entry name" value="WH_DNA-bd_sf"/>
</dbReference>